<dbReference type="EMBL" id="CP003122">
    <property type="protein sequence ID" value="AFJ25429.1"/>
    <property type="molecule type" value="Genomic_DNA"/>
</dbReference>
<dbReference type="PRINTS" id="PR00919">
    <property type="entry name" value="THERMOPTASE"/>
</dbReference>
<dbReference type="InterPro" id="IPR052170">
    <property type="entry name" value="M29_Exopeptidase"/>
</dbReference>
<proteinExistence type="inferred from homology"/>
<evidence type="ECO:0000256" key="1">
    <source>
        <dbReference type="ARBA" id="ARBA00001941"/>
    </source>
</evidence>
<evidence type="ECO:0000256" key="9">
    <source>
        <dbReference type="ARBA" id="ARBA00023049"/>
    </source>
</evidence>
<dbReference type="eggNOG" id="COG2309">
    <property type="taxonomic scope" value="Bacteria"/>
</dbReference>
<evidence type="ECO:0000256" key="3">
    <source>
        <dbReference type="ARBA" id="ARBA00001947"/>
    </source>
</evidence>
<dbReference type="PATRIC" id="fig|1114965.3.peg.399"/>
<gene>
    <name evidence="10" type="ORF">Spaf_0412</name>
</gene>
<dbReference type="GO" id="GO:0006508">
    <property type="term" value="P:proteolysis"/>
    <property type="evidence" value="ECO:0007669"/>
    <property type="project" value="UniProtKB-KW"/>
</dbReference>
<evidence type="ECO:0000313" key="10">
    <source>
        <dbReference type="EMBL" id="AFJ25429.1"/>
    </source>
</evidence>
<dbReference type="AlphaFoldDB" id="I1ZK55"/>
<keyword evidence="7" id="KW-0479">Metal-binding</keyword>
<dbReference type="Gene3D" id="3.40.1830.10">
    <property type="entry name" value="Thermophilic metalloprotease (M29)"/>
    <property type="match status" value="1"/>
</dbReference>
<dbReference type="Proteomes" id="UP000002865">
    <property type="component" value="Chromosome"/>
</dbReference>
<evidence type="ECO:0000256" key="8">
    <source>
        <dbReference type="ARBA" id="ARBA00022801"/>
    </source>
</evidence>
<dbReference type="PaxDb" id="1114965-Spaf_0412"/>
<dbReference type="GO" id="GO:0046872">
    <property type="term" value="F:metal ion binding"/>
    <property type="evidence" value="ECO:0007669"/>
    <property type="project" value="UniProtKB-KW"/>
</dbReference>
<dbReference type="GO" id="GO:0008237">
    <property type="term" value="F:metallopeptidase activity"/>
    <property type="evidence" value="ECO:0007669"/>
    <property type="project" value="UniProtKB-KW"/>
</dbReference>
<keyword evidence="8" id="KW-0378">Hydrolase</keyword>
<keyword evidence="9" id="KW-0482">Metalloprotease</keyword>
<dbReference type="PANTHER" id="PTHR34448">
    <property type="entry name" value="AMINOPEPTIDASE"/>
    <property type="match status" value="1"/>
</dbReference>
<accession>I1ZK55</accession>
<dbReference type="SUPFAM" id="SSF144052">
    <property type="entry name" value="Thermophilic metalloprotease-like"/>
    <property type="match status" value="1"/>
</dbReference>
<dbReference type="STRING" id="1114965.Spaf_0412"/>
<protein>
    <submittedName>
        <fullName evidence="10">Aminopeptidase</fullName>
    </submittedName>
</protein>
<evidence type="ECO:0000256" key="5">
    <source>
        <dbReference type="ARBA" id="ARBA00022438"/>
    </source>
</evidence>
<evidence type="ECO:0000256" key="4">
    <source>
        <dbReference type="ARBA" id="ARBA00008236"/>
    </source>
</evidence>
<name>I1ZK55_STRPA</name>
<comment type="cofactor">
    <cofactor evidence="1">
        <name>Co(2+)</name>
        <dbReference type="ChEBI" id="CHEBI:48828"/>
    </cofactor>
</comment>
<organism evidence="10 11">
    <name type="scientific">Streptococcus parasanguinis FW213</name>
    <dbReference type="NCBI Taxonomy" id="1114965"/>
    <lineage>
        <taxon>Bacteria</taxon>
        <taxon>Bacillati</taxon>
        <taxon>Bacillota</taxon>
        <taxon>Bacilli</taxon>
        <taxon>Lactobacillales</taxon>
        <taxon>Streptococcaceae</taxon>
        <taxon>Streptococcus</taxon>
    </lineage>
</organism>
<keyword evidence="6" id="KW-0645">Protease</keyword>
<dbReference type="GO" id="GO:0004177">
    <property type="term" value="F:aminopeptidase activity"/>
    <property type="evidence" value="ECO:0007669"/>
    <property type="project" value="UniProtKB-KW"/>
</dbReference>
<dbReference type="InterPro" id="IPR000787">
    <property type="entry name" value="Peptidase_M29"/>
</dbReference>
<evidence type="ECO:0000256" key="7">
    <source>
        <dbReference type="ARBA" id="ARBA00022723"/>
    </source>
</evidence>
<dbReference type="MEROPS" id="M29.004"/>
<evidence type="ECO:0000313" key="11">
    <source>
        <dbReference type="Proteomes" id="UP000002865"/>
    </source>
</evidence>
<evidence type="ECO:0000256" key="2">
    <source>
        <dbReference type="ARBA" id="ARBA00001946"/>
    </source>
</evidence>
<evidence type="ECO:0000256" key="6">
    <source>
        <dbReference type="ARBA" id="ARBA00022670"/>
    </source>
</evidence>
<comment type="cofactor">
    <cofactor evidence="3">
        <name>Zn(2+)</name>
        <dbReference type="ChEBI" id="CHEBI:29105"/>
    </cofactor>
</comment>
<comment type="similarity">
    <text evidence="4">Belongs to the peptidase M29 family.</text>
</comment>
<sequence length="469" mass="51568">MGSTTLISSAFTALLNCAEVGRRNRILTNYRFLSHSLFAWTYGILGEDYSLMKEKAMVLPNFKENLEKYAKLLVANGINVQPGHTLVLNIDVEQRELAHLIVKEAYALGAHEVIVQWADDFTTREKFLHAPMDRLDNVPDYKIAEMNYLLDHKASRLGVRSSDPGALNGVDAEKLSASAKALGMAMKPMRIATQSNKVSWTVAAAAGLEWAKKVFPNAASDEEAVDLLWDQIFKTCRVYEEDPVKAWEEHAAILKSKADTLNKEQFSALHYTAPGTDLTLGLPKNHVWESAGAINAQGEGFLPNMPTEEVFTAPDFRRAEGYVTSTKPLSYKGNIIEGIKVTFENGEIVDITAEKGDQVMKDLVFKNKGARALGECALVPDPSPISQSGITFFNTLFDENASNHLAIGAAYATSVEGGAEFTEEELEAAGLNRSDVHVDFMIGSSQMDIDGIREDGTRVPVFRNGDWAI</sequence>
<dbReference type="InterPro" id="IPR035097">
    <property type="entry name" value="M29_N-terminal"/>
</dbReference>
<keyword evidence="5 10" id="KW-0031">Aminopeptidase</keyword>
<comment type="cofactor">
    <cofactor evidence="2">
        <name>Mg(2+)</name>
        <dbReference type="ChEBI" id="CHEBI:18420"/>
    </cofactor>
</comment>
<dbReference type="HOGENOM" id="CLU_054346_1_0_9"/>
<dbReference type="KEGG" id="scf:Spaf_0412"/>
<dbReference type="PANTHER" id="PTHR34448:SF3">
    <property type="entry name" value="AMINOPEPTIDASE AMPS"/>
    <property type="match status" value="1"/>
</dbReference>
<dbReference type="Pfam" id="PF02073">
    <property type="entry name" value="Peptidase_M29"/>
    <property type="match status" value="1"/>
</dbReference>
<reference evidence="10 11" key="1">
    <citation type="journal article" date="2012" name="PLoS ONE">
        <title>Complete Genome and Transcriptomes of Streptococcus parasanguinis FW213: Phylogenic Relations and Potential Virulence Mechanisms.</title>
        <authorList>
            <person name="Geng J."/>
            <person name="Chiu C.H."/>
            <person name="Tang P."/>
            <person name="Chen Y."/>
            <person name="Shieh H.R."/>
            <person name="Hu S."/>
            <person name="Chen Y.Y."/>
        </authorList>
    </citation>
    <scope>NUCLEOTIDE SEQUENCE [LARGE SCALE GENOMIC DNA]</scope>
    <source>
        <strain evidence="10 11">FW213</strain>
    </source>
</reference>